<evidence type="ECO:0000256" key="2">
    <source>
        <dbReference type="ARBA" id="ARBA00022723"/>
    </source>
</evidence>
<name>A0ABW2BAB4_9RHOB</name>
<protein>
    <submittedName>
        <fullName evidence="6">MBL fold metallo-hydrolase</fullName>
    </submittedName>
</protein>
<keyword evidence="4" id="KW-0862">Zinc</keyword>
<evidence type="ECO:0000256" key="3">
    <source>
        <dbReference type="ARBA" id="ARBA00022801"/>
    </source>
</evidence>
<keyword evidence="2" id="KW-0479">Metal-binding</keyword>
<evidence type="ECO:0000256" key="1">
    <source>
        <dbReference type="ARBA" id="ARBA00007749"/>
    </source>
</evidence>
<evidence type="ECO:0000313" key="7">
    <source>
        <dbReference type="Proteomes" id="UP001596353"/>
    </source>
</evidence>
<comment type="caution">
    <text evidence="6">The sequence shown here is derived from an EMBL/GenBank/DDBJ whole genome shotgun (WGS) entry which is preliminary data.</text>
</comment>
<dbReference type="PANTHER" id="PTHR42978">
    <property type="entry name" value="QUORUM-QUENCHING LACTONASE YTNP-RELATED-RELATED"/>
    <property type="match status" value="1"/>
</dbReference>
<dbReference type="SMART" id="SM00849">
    <property type="entry name" value="Lactamase_B"/>
    <property type="match status" value="1"/>
</dbReference>
<keyword evidence="3" id="KW-0378">Hydrolase</keyword>
<comment type="similarity">
    <text evidence="1">Belongs to the metallo-beta-lactamase superfamily.</text>
</comment>
<dbReference type="Gene3D" id="3.60.15.10">
    <property type="entry name" value="Ribonuclease Z/Hydroxyacylglutathione hydrolase-like"/>
    <property type="match status" value="1"/>
</dbReference>
<keyword evidence="7" id="KW-1185">Reference proteome</keyword>
<dbReference type="SUPFAM" id="SSF56281">
    <property type="entry name" value="Metallo-hydrolase/oxidoreductase"/>
    <property type="match status" value="1"/>
</dbReference>
<evidence type="ECO:0000256" key="4">
    <source>
        <dbReference type="ARBA" id="ARBA00022833"/>
    </source>
</evidence>
<dbReference type="CDD" id="cd07720">
    <property type="entry name" value="OPHC2-like_MBL-fold"/>
    <property type="match status" value="1"/>
</dbReference>
<organism evidence="6 7">
    <name type="scientific">Sulfitobacter porphyrae</name>
    <dbReference type="NCBI Taxonomy" id="1246864"/>
    <lineage>
        <taxon>Bacteria</taxon>
        <taxon>Pseudomonadati</taxon>
        <taxon>Pseudomonadota</taxon>
        <taxon>Alphaproteobacteria</taxon>
        <taxon>Rhodobacterales</taxon>
        <taxon>Roseobacteraceae</taxon>
        <taxon>Sulfitobacter</taxon>
    </lineage>
</organism>
<evidence type="ECO:0000259" key="5">
    <source>
        <dbReference type="SMART" id="SM00849"/>
    </source>
</evidence>
<dbReference type="InterPro" id="IPR036866">
    <property type="entry name" value="RibonucZ/Hydroxyglut_hydro"/>
</dbReference>
<proteinExistence type="inferred from homology"/>
<dbReference type="Proteomes" id="UP001596353">
    <property type="component" value="Unassembled WGS sequence"/>
</dbReference>
<gene>
    <name evidence="6" type="ORF">ACFQFQ_23020</name>
</gene>
<dbReference type="InterPro" id="IPR001279">
    <property type="entry name" value="Metallo-B-lactamas"/>
</dbReference>
<dbReference type="PANTHER" id="PTHR42978:SF6">
    <property type="entry name" value="QUORUM-QUENCHING LACTONASE YTNP-RELATED"/>
    <property type="match status" value="1"/>
</dbReference>
<evidence type="ECO:0000313" key="6">
    <source>
        <dbReference type="EMBL" id="MFC6761693.1"/>
    </source>
</evidence>
<dbReference type="InterPro" id="IPR051013">
    <property type="entry name" value="MBL_superfamily_lactonases"/>
</dbReference>
<reference evidence="7" key="1">
    <citation type="journal article" date="2019" name="Int. J. Syst. Evol. Microbiol.">
        <title>The Global Catalogue of Microorganisms (GCM) 10K type strain sequencing project: providing services to taxonomists for standard genome sequencing and annotation.</title>
        <authorList>
            <consortium name="The Broad Institute Genomics Platform"/>
            <consortium name="The Broad Institute Genome Sequencing Center for Infectious Disease"/>
            <person name="Wu L."/>
            <person name="Ma J."/>
        </authorList>
    </citation>
    <scope>NUCLEOTIDE SEQUENCE [LARGE SCALE GENOMIC DNA]</scope>
    <source>
        <strain evidence="7">CCUG 66188</strain>
    </source>
</reference>
<sequence>MTAKQLKTQNAGWYRFNVGALECTAIWDGYIHHGYEGLFPNADPAELARLKEAYRLPQGEFFPMDLIPVVVNTGDKLILIDAGMGRTSQLFGDTMGHTLDNMKASGINPDDIDVILMTHLHPDHSYGLIHPDGTPVYKNADLYVSDTDWEEWTDEASLSRTDFRKPWTEGTLAAVAPYRERVRLFKLGDDILPGITTLSVAGHSMGQCAFIFESQGEKVVFTGDVAHHHIFDPIHPEWFFHMDYDSDPQMGADAKSVIFAHVVDNNIRYHGYHFPYPGLGDLERAEDGTYRFHGEAVTPRLGYSPVTG</sequence>
<dbReference type="EMBL" id="JBHSWG010000003">
    <property type="protein sequence ID" value="MFC6761693.1"/>
    <property type="molecule type" value="Genomic_DNA"/>
</dbReference>
<feature type="domain" description="Metallo-beta-lactamase" evidence="5">
    <location>
        <begin position="65"/>
        <end position="261"/>
    </location>
</feature>
<dbReference type="Pfam" id="PF00753">
    <property type="entry name" value="Lactamase_B"/>
    <property type="match status" value="1"/>
</dbReference>
<accession>A0ABW2BAB4</accession>